<feature type="transmembrane region" description="Helical" evidence="1">
    <location>
        <begin position="17"/>
        <end position="37"/>
    </location>
</feature>
<reference evidence="2 3" key="1">
    <citation type="journal article" date="2016" name="Nat. Commun.">
        <title>Thousands of microbial genomes shed light on interconnected biogeochemical processes in an aquifer system.</title>
        <authorList>
            <person name="Anantharaman K."/>
            <person name="Brown C.T."/>
            <person name="Hug L.A."/>
            <person name="Sharon I."/>
            <person name="Castelle C.J."/>
            <person name="Probst A.J."/>
            <person name="Thomas B.C."/>
            <person name="Singh A."/>
            <person name="Wilkins M.J."/>
            <person name="Karaoz U."/>
            <person name="Brodie E.L."/>
            <person name="Williams K.H."/>
            <person name="Hubbard S.S."/>
            <person name="Banfield J.F."/>
        </authorList>
    </citation>
    <scope>NUCLEOTIDE SEQUENCE [LARGE SCALE GENOMIC DNA]</scope>
</reference>
<dbReference type="AlphaFoldDB" id="A0A1F7JI89"/>
<accession>A0A1F7JI89</accession>
<dbReference type="SUPFAM" id="SSF47473">
    <property type="entry name" value="EF-hand"/>
    <property type="match status" value="1"/>
</dbReference>
<keyword evidence="1" id="KW-1133">Transmembrane helix</keyword>
<dbReference type="Proteomes" id="UP000177418">
    <property type="component" value="Unassembled WGS sequence"/>
</dbReference>
<dbReference type="EMBL" id="MGAV01000007">
    <property type="protein sequence ID" value="OGK55318.1"/>
    <property type="molecule type" value="Genomic_DNA"/>
</dbReference>
<proteinExistence type="predicted"/>
<gene>
    <name evidence="2" type="ORF">A3H78_04430</name>
</gene>
<dbReference type="InterPro" id="IPR011992">
    <property type="entry name" value="EF-hand-dom_pair"/>
</dbReference>
<evidence type="ECO:0008006" key="4">
    <source>
        <dbReference type="Google" id="ProtNLM"/>
    </source>
</evidence>
<sequence>MEGITELKDNDNNPKKILLLIIAVFILSSFAFTTIIITRLNNRRALLDKPFAAIPENITPILTPTPTIIPGGSIEYGRFDLNNDSYINAVDTGTLVSNCIFGDNEKKKTCWPDGDFSKPPLNGDCNYDLKIDAGDTSCYGIRISQMGNLNYSSLDLSIDKIINKSDVDQLISDCIFGDNEKKKTCWPDGDFTKPPQNGDCNNDLIIDAGDISCFVFKINTWVQAIPTPTPSPTLPQFVEITPMPYHYLCDWGRRDKFFTESDVLPLFNCIENYSFCARSDINGDEEYNILDLNAAKKCINNFNAYPNCRLIDFDAPFNQITAQEYMKIIMCYRSSCMTDPDRNTDLSINENDLRYCYQHFYPIQKPLSSNFNCNQADWNGDRLITRYEIENYMTNMCIFGKNQNELKYCWIQGNNNRPNFMGNVNNSGSQGQEVDAGDISAAVLCANVTPTPTPTIDPYKLGQCDLNNDSKINYSEISDINISCVNRKAVNKCWNSVGAYRYGGSFSGGSMGCPFKGDPNKDCKVDNLDIRDCLMLMLQYY</sequence>
<organism evidence="2 3">
    <name type="scientific">Candidatus Roizmanbacteria bacterium RIFCSPLOWO2_02_FULL_36_11</name>
    <dbReference type="NCBI Taxonomy" id="1802071"/>
    <lineage>
        <taxon>Bacteria</taxon>
        <taxon>Candidatus Roizmaniibacteriota</taxon>
    </lineage>
</organism>
<comment type="caution">
    <text evidence="2">The sequence shown here is derived from an EMBL/GenBank/DDBJ whole genome shotgun (WGS) entry which is preliminary data.</text>
</comment>
<name>A0A1F7JI89_9BACT</name>
<protein>
    <recommendedName>
        <fullName evidence="4">Dockerin domain-containing protein</fullName>
    </recommendedName>
</protein>
<keyword evidence="1" id="KW-0812">Transmembrane</keyword>
<evidence type="ECO:0000313" key="3">
    <source>
        <dbReference type="Proteomes" id="UP000177418"/>
    </source>
</evidence>
<evidence type="ECO:0000313" key="2">
    <source>
        <dbReference type="EMBL" id="OGK55318.1"/>
    </source>
</evidence>
<keyword evidence="1" id="KW-0472">Membrane</keyword>
<evidence type="ECO:0000256" key="1">
    <source>
        <dbReference type="SAM" id="Phobius"/>
    </source>
</evidence>